<dbReference type="Proteomes" id="UP000011083">
    <property type="component" value="Unassembled WGS sequence"/>
</dbReference>
<keyword evidence="3" id="KW-0964">Secreted</keyword>
<keyword evidence="7" id="KW-0456">Lyase</keyword>
<evidence type="ECO:0000313" key="11">
    <source>
        <dbReference type="Proteomes" id="UP000011083"/>
    </source>
</evidence>
<dbReference type="KEGG" id="acan:ACA1_076500"/>
<accession>L8GL89</accession>
<evidence type="ECO:0000256" key="2">
    <source>
        <dbReference type="ARBA" id="ARBA00004613"/>
    </source>
</evidence>
<dbReference type="InterPro" id="IPR052052">
    <property type="entry name" value="Polysaccharide_Lyase_9"/>
</dbReference>
<protein>
    <submittedName>
        <fullName evidence="10">Uncharacterized protein</fullName>
    </submittedName>
</protein>
<dbReference type="GO" id="GO:0005576">
    <property type="term" value="C:extracellular region"/>
    <property type="evidence" value="ECO:0007669"/>
    <property type="project" value="UniProtKB-SubCell"/>
</dbReference>
<name>L8GL89_ACACF</name>
<keyword evidence="4" id="KW-0479">Metal-binding</keyword>
<evidence type="ECO:0000256" key="9">
    <source>
        <dbReference type="SAM" id="SignalP"/>
    </source>
</evidence>
<dbReference type="PANTHER" id="PTHR40088">
    <property type="entry name" value="PECTATE LYASE (EUROFUNG)"/>
    <property type="match status" value="1"/>
</dbReference>
<dbReference type="SMART" id="SM00710">
    <property type="entry name" value="PbH1"/>
    <property type="match status" value="7"/>
</dbReference>
<evidence type="ECO:0000313" key="10">
    <source>
        <dbReference type="EMBL" id="ELR13797.1"/>
    </source>
</evidence>
<evidence type="ECO:0000256" key="4">
    <source>
        <dbReference type="ARBA" id="ARBA00022723"/>
    </source>
</evidence>
<organism evidence="10 11">
    <name type="scientific">Acanthamoeba castellanii (strain ATCC 30010 / Neff)</name>
    <dbReference type="NCBI Taxonomy" id="1257118"/>
    <lineage>
        <taxon>Eukaryota</taxon>
        <taxon>Amoebozoa</taxon>
        <taxon>Discosea</taxon>
        <taxon>Longamoebia</taxon>
        <taxon>Centramoebida</taxon>
        <taxon>Acanthamoebidae</taxon>
        <taxon>Acanthamoeba</taxon>
    </lineage>
</organism>
<dbReference type="Gene3D" id="2.160.20.10">
    <property type="entry name" value="Single-stranded right-handed beta-helix, Pectin lyase-like"/>
    <property type="match status" value="1"/>
</dbReference>
<keyword evidence="11" id="KW-1185">Reference proteome</keyword>
<dbReference type="SUPFAM" id="SSF51126">
    <property type="entry name" value="Pectin lyase-like"/>
    <property type="match status" value="1"/>
</dbReference>
<dbReference type="InterPro" id="IPR012334">
    <property type="entry name" value="Pectin_lyas_fold"/>
</dbReference>
<dbReference type="OMA" id="LNICHFI"/>
<dbReference type="AlphaFoldDB" id="L8GL89"/>
<dbReference type="GO" id="GO:0016837">
    <property type="term" value="F:carbon-oxygen lyase activity, acting on polysaccharides"/>
    <property type="evidence" value="ECO:0007669"/>
    <property type="project" value="TreeGrafter"/>
</dbReference>
<feature type="signal peptide" evidence="9">
    <location>
        <begin position="1"/>
        <end position="31"/>
    </location>
</feature>
<feature type="chain" id="PRO_5003990178" evidence="9">
    <location>
        <begin position="32"/>
        <end position="497"/>
    </location>
</feature>
<comment type="subcellular location">
    <subcellularLocation>
        <location evidence="2">Secreted</location>
    </subcellularLocation>
</comment>
<evidence type="ECO:0000256" key="1">
    <source>
        <dbReference type="ARBA" id="ARBA00001913"/>
    </source>
</evidence>
<gene>
    <name evidence="10" type="ORF">ACA1_076500</name>
</gene>
<dbReference type="GO" id="GO:0046872">
    <property type="term" value="F:metal ion binding"/>
    <property type="evidence" value="ECO:0007669"/>
    <property type="project" value="UniProtKB-KW"/>
</dbReference>
<evidence type="ECO:0000256" key="7">
    <source>
        <dbReference type="ARBA" id="ARBA00023239"/>
    </source>
</evidence>
<evidence type="ECO:0000256" key="3">
    <source>
        <dbReference type="ARBA" id="ARBA00022525"/>
    </source>
</evidence>
<evidence type="ECO:0000256" key="5">
    <source>
        <dbReference type="ARBA" id="ARBA00022729"/>
    </source>
</evidence>
<dbReference type="PANTHER" id="PTHR40088:SF1">
    <property type="entry name" value="PECTATE LYASE PEL9"/>
    <property type="match status" value="1"/>
</dbReference>
<dbReference type="EMBL" id="KB008074">
    <property type="protein sequence ID" value="ELR13797.1"/>
    <property type="molecule type" value="Genomic_DNA"/>
</dbReference>
<dbReference type="VEuPathDB" id="AmoebaDB:ACA1_076500"/>
<proteinExistence type="inferred from homology"/>
<dbReference type="GeneID" id="14914434"/>
<dbReference type="OrthoDB" id="34069at2759"/>
<dbReference type="InterPro" id="IPR006626">
    <property type="entry name" value="PbH1"/>
</dbReference>
<comment type="similarity">
    <text evidence="8">Belongs to the polysaccharide lyase 9 family.</text>
</comment>
<sequence>MQPFFSQGMRYSGLGFALLALCLLLVQYAQATTWVVDESGKGNFTSLDAIYSYKVKPGDIVYMRGTFTKVQTLQNINGTKDKPITITSYPGTRAIVDGTTATPGDWQGLVRLNICHFIILDNIIVRNSTQSGISFYYNSDTVVQNCLVHDVQIRGIGGCGDNVVLRNNTVYNGCMQNYAGKYGSWAQVVSSNSCSGKPLKNWLIEYNKVYNSWGEGIDCIQVSGCIVRHNVVYDTYSVNIYVDNADGVVIDSNYIYSKNPFYYRTTTYTWPATGILVGAETWMANPQPSFNVTIKNNLLVGTNGISNFYVGTRCAGLQNWVNNVRIYYNTIWNPNATGIGPFTWPQQRNVVSSGNEFRNNLIWTKRSGWTISNNVWVGVNTIPTNCTDTSGTRTSLAVNSTLINFASGRLPTIGSPLTDFYLGASSPARGVGVALASVQTDYNGYARASKPSVGFVEYGTQANSAGANSDGDGSSASVATGFFLAASRSVSALFLQA</sequence>
<evidence type="ECO:0000256" key="6">
    <source>
        <dbReference type="ARBA" id="ARBA00022837"/>
    </source>
</evidence>
<reference evidence="10 11" key="1">
    <citation type="journal article" date="2013" name="Genome Biol.">
        <title>Genome of Acanthamoeba castellanii highlights extensive lateral gene transfer and early evolution of tyrosine kinase signaling.</title>
        <authorList>
            <person name="Clarke M."/>
            <person name="Lohan A.J."/>
            <person name="Liu B."/>
            <person name="Lagkouvardos I."/>
            <person name="Roy S."/>
            <person name="Zafar N."/>
            <person name="Bertelli C."/>
            <person name="Schilde C."/>
            <person name="Kianianmomeni A."/>
            <person name="Burglin T.R."/>
            <person name="Frech C."/>
            <person name="Turcotte B."/>
            <person name="Kopec K.O."/>
            <person name="Synnott J.M."/>
            <person name="Choo C."/>
            <person name="Paponov I."/>
            <person name="Finkler A."/>
            <person name="Soon Heng Tan C."/>
            <person name="Hutchins A.P."/>
            <person name="Weinmeier T."/>
            <person name="Rattei T."/>
            <person name="Chu J.S."/>
            <person name="Gimenez G."/>
            <person name="Irimia M."/>
            <person name="Rigden D.J."/>
            <person name="Fitzpatrick D.A."/>
            <person name="Lorenzo-Morales J."/>
            <person name="Bateman A."/>
            <person name="Chiu C.H."/>
            <person name="Tang P."/>
            <person name="Hegemann P."/>
            <person name="Fromm H."/>
            <person name="Raoult D."/>
            <person name="Greub G."/>
            <person name="Miranda-Saavedra D."/>
            <person name="Chen N."/>
            <person name="Nash P."/>
            <person name="Ginger M.L."/>
            <person name="Horn M."/>
            <person name="Schaap P."/>
            <person name="Caler L."/>
            <person name="Loftus B."/>
        </authorList>
    </citation>
    <scope>NUCLEOTIDE SEQUENCE [LARGE SCALE GENOMIC DNA]</scope>
    <source>
        <strain evidence="10 11">Neff</strain>
    </source>
</reference>
<dbReference type="RefSeq" id="XP_004335810.1">
    <property type="nucleotide sequence ID" value="XM_004335762.1"/>
</dbReference>
<comment type="cofactor">
    <cofactor evidence="1">
        <name>Ca(2+)</name>
        <dbReference type="ChEBI" id="CHEBI:29108"/>
    </cofactor>
</comment>
<keyword evidence="6" id="KW-0106">Calcium</keyword>
<keyword evidence="5 9" id="KW-0732">Signal</keyword>
<dbReference type="InterPro" id="IPR011050">
    <property type="entry name" value="Pectin_lyase_fold/virulence"/>
</dbReference>
<evidence type="ECO:0000256" key="8">
    <source>
        <dbReference type="ARBA" id="ARBA00038263"/>
    </source>
</evidence>